<protein>
    <submittedName>
        <fullName evidence="1">Uncharacterized protein</fullName>
    </submittedName>
</protein>
<organism evidence="1 2">
    <name type="scientific">Moraxella pluranimalium</name>
    <dbReference type="NCBI Taxonomy" id="470453"/>
    <lineage>
        <taxon>Bacteria</taxon>
        <taxon>Pseudomonadati</taxon>
        <taxon>Pseudomonadota</taxon>
        <taxon>Gammaproteobacteria</taxon>
        <taxon>Moraxellales</taxon>
        <taxon>Moraxellaceae</taxon>
        <taxon>Moraxella</taxon>
    </lineage>
</organism>
<sequence>MSKKVYASSKANQDGTGTLRRFGTPSLIAQLNRQDRNWANDNFCGIGEDPLYGNQDPNFRLAVSYRVNGNGNGNVVATIGGSYSATFVLAKSGNSYKIDDVYYHGSSVKKMINADCY</sequence>
<dbReference type="AlphaFoldDB" id="A0A1T0CTM3"/>
<reference evidence="1 2" key="1">
    <citation type="submission" date="2017-02" db="EMBL/GenBank/DDBJ databases">
        <title>Draft genome sequence of Moraxella pluranimalium CCUG 54913T type strain.</title>
        <authorList>
            <person name="Salva-Serra F."/>
            <person name="Engstrom-Jakobsson H."/>
            <person name="Thorell K."/>
            <person name="Jaen-Luchoro D."/>
            <person name="Gonzales-Siles L."/>
            <person name="Karlsson R."/>
            <person name="Yazdan S."/>
            <person name="Boulund F."/>
            <person name="Johnning A."/>
            <person name="Engstrand L."/>
            <person name="Kristiansson E."/>
            <person name="Moore E."/>
        </authorList>
    </citation>
    <scope>NUCLEOTIDE SEQUENCE [LARGE SCALE GENOMIC DNA]</scope>
    <source>
        <strain evidence="1 2">CCUG 54913</strain>
    </source>
</reference>
<comment type="caution">
    <text evidence="1">The sequence shown here is derived from an EMBL/GenBank/DDBJ whole genome shotgun (WGS) entry which is preliminary data.</text>
</comment>
<dbReference type="Proteomes" id="UP000189800">
    <property type="component" value="Unassembled WGS sequence"/>
</dbReference>
<name>A0A1T0CTM3_9GAMM</name>
<evidence type="ECO:0000313" key="2">
    <source>
        <dbReference type="Proteomes" id="UP000189800"/>
    </source>
</evidence>
<proteinExistence type="predicted"/>
<gene>
    <name evidence="1" type="ORF">B0680_02415</name>
</gene>
<dbReference type="EMBL" id="MUYU01000006">
    <property type="protein sequence ID" value="OOS25693.1"/>
    <property type="molecule type" value="Genomic_DNA"/>
</dbReference>
<evidence type="ECO:0000313" key="1">
    <source>
        <dbReference type="EMBL" id="OOS25693.1"/>
    </source>
</evidence>
<keyword evidence="2" id="KW-1185">Reference proteome</keyword>
<accession>A0A1T0CTM3</accession>
<dbReference type="RefSeq" id="WP_078253450.1">
    <property type="nucleotide sequence ID" value="NZ_MUYU01000006.1"/>
</dbReference>